<keyword evidence="3" id="KW-1185">Reference proteome</keyword>
<dbReference type="EMBL" id="JBDJNQ010000003">
    <property type="protein sequence ID" value="MEN5377116.1"/>
    <property type="molecule type" value="Genomic_DNA"/>
</dbReference>
<accession>A0ABV0BQX4</accession>
<feature type="chain" id="PRO_5046513589" description="Carboxypeptidase-like regulatory domain-containing protein" evidence="1">
    <location>
        <begin position="23"/>
        <end position="252"/>
    </location>
</feature>
<dbReference type="SUPFAM" id="SSF49464">
    <property type="entry name" value="Carboxypeptidase regulatory domain-like"/>
    <property type="match status" value="1"/>
</dbReference>
<evidence type="ECO:0000313" key="2">
    <source>
        <dbReference type="EMBL" id="MEN5377116.1"/>
    </source>
</evidence>
<keyword evidence="1" id="KW-0732">Signal</keyword>
<reference evidence="2 3" key="1">
    <citation type="submission" date="2024-04" db="EMBL/GenBank/DDBJ databases">
        <title>WGS of bacteria from Torrens River.</title>
        <authorList>
            <person name="Wyrsch E.R."/>
            <person name="Drigo B."/>
        </authorList>
    </citation>
    <scope>NUCLEOTIDE SEQUENCE [LARGE SCALE GENOMIC DNA]</scope>
    <source>
        <strain evidence="2 3">TWI391</strain>
    </source>
</reference>
<evidence type="ECO:0008006" key="4">
    <source>
        <dbReference type="Google" id="ProtNLM"/>
    </source>
</evidence>
<protein>
    <recommendedName>
        <fullName evidence="4">Carboxypeptidase-like regulatory domain-containing protein</fullName>
    </recommendedName>
</protein>
<evidence type="ECO:0000313" key="3">
    <source>
        <dbReference type="Proteomes" id="UP001409291"/>
    </source>
</evidence>
<dbReference type="Proteomes" id="UP001409291">
    <property type="component" value="Unassembled WGS sequence"/>
</dbReference>
<sequence>MKTLQNIVILILLVALAPDAFAQKRIEGIVSDFNTKQRISKVTIRNTRTNEEVFNNSKGEFSIMADKGDALIATSREYYPDTVIVNTSPVILFHLKRESIYIDEVSVVAKKDPDEILKKARNDYEKAFRLSDPGDLFSVGQNGAGLSINSIYSLFSREAKNAKRLKKLIESDYKDNVIEYKFSEQLVSRTTGLEGEELNKFRRIFKPSYFFIISCTQYELTNYIKECYEKYQKNPSRYFIEPLPTINPILVP</sequence>
<dbReference type="InterPro" id="IPR008969">
    <property type="entry name" value="CarboxyPept-like_regulatory"/>
</dbReference>
<comment type="caution">
    <text evidence="2">The sequence shown here is derived from an EMBL/GenBank/DDBJ whole genome shotgun (WGS) entry which is preliminary data.</text>
</comment>
<feature type="signal peptide" evidence="1">
    <location>
        <begin position="1"/>
        <end position="22"/>
    </location>
</feature>
<name>A0ABV0BQX4_9SPHI</name>
<gene>
    <name evidence="2" type="ORF">ABE541_07585</name>
</gene>
<dbReference type="RefSeq" id="WP_183918264.1">
    <property type="nucleotide sequence ID" value="NZ_JBDJLH010000004.1"/>
</dbReference>
<evidence type="ECO:0000256" key="1">
    <source>
        <dbReference type="SAM" id="SignalP"/>
    </source>
</evidence>
<proteinExistence type="predicted"/>
<organism evidence="2 3">
    <name type="scientific">Sphingobacterium kitahiroshimense</name>
    <dbReference type="NCBI Taxonomy" id="470446"/>
    <lineage>
        <taxon>Bacteria</taxon>
        <taxon>Pseudomonadati</taxon>
        <taxon>Bacteroidota</taxon>
        <taxon>Sphingobacteriia</taxon>
        <taxon>Sphingobacteriales</taxon>
        <taxon>Sphingobacteriaceae</taxon>
        <taxon>Sphingobacterium</taxon>
    </lineage>
</organism>